<accession>A0A5A8C0B9</accession>
<keyword evidence="1" id="KW-0723">Serine/threonine-protein kinase</keyword>
<dbReference type="Gene3D" id="3.30.200.20">
    <property type="entry name" value="Phosphorylase Kinase, domain 1"/>
    <property type="match status" value="1"/>
</dbReference>
<gene>
    <name evidence="7" type="ORF">FNF31_08024</name>
</gene>
<evidence type="ECO:0000313" key="7">
    <source>
        <dbReference type="EMBL" id="KAA0145550.1"/>
    </source>
</evidence>
<dbReference type="EMBL" id="VLTM01000266">
    <property type="protein sequence ID" value="KAA0145550.1"/>
    <property type="molecule type" value="Genomic_DNA"/>
</dbReference>
<keyword evidence="3" id="KW-0547">Nucleotide-binding</keyword>
<sequence length="192" mass="22192">MRQQKNVIREKEILAVVDHPFVIKLFQTFKDKHRLYMLLELVQGGELFSRMQGATFAGREGILSPDHSRFYAACVADALAHLHERHVAYRDLKPENLLIDRAGFIKLISGKGHNKGVDWWALGILIFEMASGYSPYMDERDDQLRVARNIMRAELKFPTSTTDTANFDKYDEDEQLERYVAEPGVAAWDRDF</sequence>
<dbReference type="Gene3D" id="1.10.510.10">
    <property type="entry name" value="Transferase(Phosphotransferase) domain 1"/>
    <property type="match status" value="2"/>
</dbReference>
<dbReference type="GO" id="GO:0004691">
    <property type="term" value="F:cAMP-dependent protein kinase activity"/>
    <property type="evidence" value="ECO:0007669"/>
    <property type="project" value="TreeGrafter"/>
</dbReference>
<keyword evidence="5" id="KW-0067">ATP-binding</keyword>
<dbReference type="PROSITE" id="PS50011">
    <property type="entry name" value="PROTEIN_KINASE_DOM"/>
    <property type="match status" value="1"/>
</dbReference>
<proteinExistence type="predicted"/>
<dbReference type="GO" id="GO:0005952">
    <property type="term" value="C:cAMP-dependent protein kinase complex"/>
    <property type="evidence" value="ECO:0007669"/>
    <property type="project" value="TreeGrafter"/>
</dbReference>
<evidence type="ECO:0000256" key="4">
    <source>
        <dbReference type="ARBA" id="ARBA00022777"/>
    </source>
</evidence>
<evidence type="ECO:0000256" key="5">
    <source>
        <dbReference type="ARBA" id="ARBA00022840"/>
    </source>
</evidence>
<name>A0A5A8C0B9_CAFRO</name>
<comment type="caution">
    <text evidence="7">The sequence shown here is derived from an EMBL/GenBank/DDBJ whole genome shotgun (WGS) entry which is preliminary data.</text>
</comment>
<dbReference type="InterPro" id="IPR000719">
    <property type="entry name" value="Prot_kinase_dom"/>
</dbReference>
<dbReference type="PANTHER" id="PTHR24353:SF143">
    <property type="entry name" value="PROTEIN KINASE DOMAIN-CONTAINING PROTEIN"/>
    <property type="match status" value="1"/>
</dbReference>
<dbReference type="InterPro" id="IPR011009">
    <property type="entry name" value="Kinase-like_dom_sf"/>
</dbReference>
<evidence type="ECO:0000259" key="6">
    <source>
        <dbReference type="PROSITE" id="PS50011"/>
    </source>
</evidence>
<dbReference type="SUPFAM" id="SSF56112">
    <property type="entry name" value="Protein kinase-like (PK-like)"/>
    <property type="match status" value="1"/>
</dbReference>
<dbReference type="InterPro" id="IPR008271">
    <property type="entry name" value="Ser/Thr_kinase_AS"/>
</dbReference>
<keyword evidence="2" id="KW-0808">Transferase</keyword>
<organism evidence="7 8">
    <name type="scientific">Cafeteria roenbergensis</name>
    <name type="common">Marine flagellate</name>
    <dbReference type="NCBI Taxonomy" id="33653"/>
    <lineage>
        <taxon>Eukaryota</taxon>
        <taxon>Sar</taxon>
        <taxon>Stramenopiles</taxon>
        <taxon>Bigyra</taxon>
        <taxon>Opalozoa</taxon>
        <taxon>Bicosoecida</taxon>
        <taxon>Cafeteriaceae</taxon>
        <taxon>Cafeteria</taxon>
    </lineage>
</organism>
<dbReference type="Pfam" id="PF00069">
    <property type="entry name" value="Pkinase"/>
    <property type="match status" value="1"/>
</dbReference>
<evidence type="ECO:0000256" key="1">
    <source>
        <dbReference type="ARBA" id="ARBA00022527"/>
    </source>
</evidence>
<protein>
    <recommendedName>
        <fullName evidence="6">Protein kinase domain-containing protein</fullName>
    </recommendedName>
</protein>
<keyword evidence="4" id="KW-0418">Kinase</keyword>
<dbReference type="PROSITE" id="PS00108">
    <property type="entry name" value="PROTEIN_KINASE_ST"/>
    <property type="match status" value="1"/>
</dbReference>
<evidence type="ECO:0000256" key="3">
    <source>
        <dbReference type="ARBA" id="ARBA00022741"/>
    </source>
</evidence>
<evidence type="ECO:0000256" key="2">
    <source>
        <dbReference type="ARBA" id="ARBA00022679"/>
    </source>
</evidence>
<reference evidence="7 8" key="1">
    <citation type="submission" date="2019-07" db="EMBL/GenBank/DDBJ databases">
        <title>Genomes of Cafeteria roenbergensis.</title>
        <authorList>
            <person name="Fischer M.G."/>
            <person name="Hackl T."/>
            <person name="Roman M."/>
        </authorList>
    </citation>
    <scope>NUCLEOTIDE SEQUENCE [LARGE SCALE GENOMIC DNA]</scope>
    <source>
        <strain evidence="7 8">Cflag</strain>
    </source>
</reference>
<dbReference type="GO" id="GO:0005524">
    <property type="term" value="F:ATP binding"/>
    <property type="evidence" value="ECO:0007669"/>
    <property type="project" value="UniProtKB-KW"/>
</dbReference>
<dbReference type="AlphaFoldDB" id="A0A5A8C0B9"/>
<evidence type="ECO:0000313" key="8">
    <source>
        <dbReference type="Proteomes" id="UP000325113"/>
    </source>
</evidence>
<dbReference type="Proteomes" id="UP000325113">
    <property type="component" value="Unassembled WGS sequence"/>
</dbReference>
<dbReference type="PANTHER" id="PTHR24353">
    <property type="entry name" value="CYCLIC NUCLEOTIDE-DEPENDENT PROTEIN KINASE"/>
    <property type="match status" value="1"/>
</dbReference>
<feature type="domain" description="Protein kinase" evidence="6">
    <location>
        <begin position="1"/>
        <end position="192"/>
    </location>
</feature>
<dbReference type="SMART" id="SM00220">
    <property type="entry name" value="S_TKc"/>
    <property type="match status" value="1"/>
</dbReference>